<name>A0ABV5KFQ9_9ACTN</name>
<protein>
    <submittedName>
        <fullName evidence="4">Substrate-binding domain-containing protein</fullName>
    </submittedName>
</protein>
<feature type="chain" id="PRO_5045690534" evidence="2">
    <location>
        <begin position="32"/>
        <end position="390"/>
    </location>
</feature>
<comment type="caution">
    <text evidence="4">The sequence shown here is derived from an EMBL/GenBank/DDBJ whole genome shotgun (WGS) entry which is preliminary data.</text>
</comment>
<organism evidence="4 5">
    <name type="scientific">Nocardioides plantarum</name>
    <dbReference type="NCBI Taxonomy" id="29299"/>
    <lineage>
        <taxon>Bacteria</taxon>
        <taxon>Bacillati</taxon>
        <taxon>Actinomycetota</taxon>
        <taxon>Actinomycetes</taxon>
        <taxon>Propionibacteriales</taxon>
        <taxon>Nocardioidaceae</taxon>
        <taxon>Nocardioides</taxon>
    </lineage>
</organism>
<dbReference type="InterPro" id="IPR028082">
    <property type="entry name" value="Peripla_BP_I"/>
</dbReference>
<dbReference type="PANTHER" id="PTHR30036">
    <property type="entry name" value="D-XYLOSE-BINDING PERIPLASMIC PROTEIN"/>
    <property type="match status" value="1"/>
</dbReference>
<keyword evidence="2" id="KW-0732">Signal</keyword>
<dbReference type="Proteomes" id="UP001589750">
    <property type="component" value="Unassembled WGS sequence"/>
</dbReference>
<dbReference type="Pfam" id="PF13407">
    <property type="entry name" value="Peripla_BP_4"/>
    <property type="match status" value="1"/>
</dbReference>
<reference evidence="4 5" key="1">
    <citation type="submission" date="2024-09" db="EMBL/GenBank/DDBJ databases">
        <authorList>
            <person name="Sun Q."/>
            <person name="Mori K."/>
        </authorList>
    </citation>
    <scope>NUCLEOTIDE SEQUENCE [LARGE SCALE GENOMIC DNA]</scope>
    <source>
        <strain evidence="4 5">JCM 9626</strain>
    </source>
</reference>
<gene>
    <name evidence="4" type="ORF">ACFFRI_21215</name>
</gene>
<evidence type="ECO:0000259" key="3">
    <source>
        <dbReference type="Pfam" id="PF13407"/>
    </source>
</evidence>
<evidence type="ECO:0000256" key="2">
    <source>
        <dbReference type="SAM" id="SignalP"/>
    </source>
</evidence>
<feature type="domain" description="Periplasmic binding protein" evidence="3">
    <location>
        <begin position="85"/>
        <end position="297"/>
    </location>
</feature>
<keyword evidence="5" id="KW-1185">Reference proteome</keyword>
<dbReference type="RefSeq" id="WP_140009123.1">
    <property type="nucleotide sequence ID" value="NZ_JBHMDG010000034.1"/>
</dbReference>
<comment type="subcellular location">
    <subcellularLocation>
        <location evidence="1">Cell envelope</location>
    </subcellularLocation>
</comment>
<sequence length="390" mass="40516">MSNVHTRALLRGGVGLTVAAMLLTACTSAPKDENADGGSGPSSSGAAPDAAVVKGIVDDAGIVDNTDFCGDKDITLGIHDGFGINAWSQESLAAMRSEAAKCPNVKTIVQIGQGDLQKSISQVNSMVSQGIDALAIIPDFGQAQLASLQAATRAGVSVVPWGADPGGQDGSDYVSYVDWSSADAGTKWAEWMVKVLDGKGKVVFIGGPAGNPVTTGQLASIVKVFAKNPGMELLTGDKDWPVTNWDPATAQQVTASLLTKYPTIDGIISDYSTDALAATRAFDAAGRTVPPMATLDANGLGCFYDEQQAAGNKDFQLATISSRNWLGRVAVRKAIADAEGVANDEPSTYTLPFFEDSVDGTAPVCDKSLPEDFYPSNKISADDIAKYGKP</sequence>
<dbReference type="SUPFAM" id="SSF53822">
    <property type="entry name" value="Periplasmic binding protein-like I"/>
    <property type="match status" value="1"/>
</dbReference>
<dbReference type="InterPro" id="IPR050555">
    <property type="entry name" value="Bact_Solute-Bind_Prot2"/>
</dbReference>
<feature type="signal peptide" evidence="2">
    <location>
        <begin position="1"/>
        <end position="31"/>
    </location>
</feature>
<evidence type="ECO:0000256" key="1">
    <source>
        <dbReference type="ARBA" id="ARBA00004196"/>
    </source>
</evidence>
<dbReference type="InterPro" id="IPR025997">
    <property type="entry name" value="SBP_2_dom"/>
</dbReference>
<proteinExistence type="predicted"/>
<dbReference type="EMBL" id="JBHMDG010000034">
    <property type="protein sequence ID" value="MFB9315577.1"/>
    <property type="molecule type" value="Genomic_DNA"/>
</dbReference>
<accession>A0ABV5KFQ9</accession>
<evidence type="ECO:0000313" key="5">
    <source>
        <dbReference type="Proteomes" id="UP001589750"/>
    </source>
</evidence>
<evidence type="ECO:0000313" key="4">
    <source>
        <dbReference type="EMBL" id="MFB9315577.1"/>
    </source>
</evidence>
<dbReference type="Gene3D" id="3.40.50.2300">
    <property type="match status" value="2"/>
</dbReference>
<dbReference type="PROSITE" id="PS51257">
    <property type="entry name" value="PROKAR_LIPOPROTEIN"/>
    <property type="match status" value="1"/>
</dbReference>